<comment type="caution">
    <text evidence="1">The sequence shown here is derived from an EMBL/GenBank/DDBJ whole genome shotgun (WGS) entry which is preliminary data.</text>
</comment>
<dbReference type="EC" id="1.1.1.302" evidence="1"/>
<sequence>MVNYRPKIILSAAISIDGKLATTTGDSKLSSKKDLIRLHKLRSKVDAILIGKNTVKKDDPLLTVRYSKGKNPTRIILDSSGTISSNSKILQTSSEIKTIIAVCKKITKKNLEKLEKFPIDVMVLGENQVNVKSLLQNLGRRKIKTVLLEGGGSINWEFIKNNLVDELFITITPYILGGTDSISLVQGKGFDTILKSTKLRLKSVRRIQNDVVLHYIKL</sequence>
<reference evidence="1 2" key="1">
    <citation type="journal article" date="2020" name="Appl. Environ. Microbiol.">
        <title>Genomic Characteristics of a Novel Species of Ammonia-Oxidizing Archaea from the Jiulong River Estuary.</title>
        <authorList>
            <person name="Zou D."/>
            <person name="Wan R."/>
            <person name="Han L."/>
            <person name="Xu M.N."/>
            <person name="Liu Y."/>
            <person name="Liu H."/>
            <person name="Kao S.J."/>
            <person name="Li M."/>
        </authorList>
    </citation>
    <scope>NUCLEOTIDE SEQUENCE [LARGE SCALE GENOMIC DNA]</scope>
    <source>
        <strain evidence="1">S2bin1</strain>
    </source>
</reference>
<keyword evidence="1" id="KW-0560">Oxidoreductase</keyword>
<evidence type="ECO:0000313" key="2">
    <source>
        <dbReference type="Proteomes" id="UP000591542"/>
    </source>
</evidence>
<dbReference type="EMBL" id="JACEMX010000024">
    <property type="protein sequence ID" value="MBA4462736.1"/>
    <property type="molecule type" value="Genomic_DNA"/>
</dbReference>
<accession>A0AC60W6Z9</accession>
<name>A0AC60W6Z9_9ARCH</name>
<proteinExistence type="predicted"/>
<dbReference type="Proteomes" id="UP000591542">
    <property type="component" value="Unassembled WGS sequence"/>
</dbReference>
<organism evidence="1 2">
    <name type="scientific">Candidatus Nitrosomaritimum aestuariumsis</name>
    <dbReference type="NCBI Taxonomy" id="3342354"/>
    <lineage>
        <taxon>Archaea</taxon>
        <taxon>Nitrososphaerota</taxon>
        <taxon>Nitrososphaeria</taxon>
        <taxon>Nitrosopumilales</taxon>
        <taxon>Nitrosopumilaceae</taxon>
        <taxon>Candidatus Nitrosomaritimum</taxon>
    </lineage>
</organism>
<protein>
    <submittedName>
        <fullName evidence="1">2,5-diamino-6-(Ribosylamino)-4(3H)-pyrimidinone 5'-phosphate reductase</fullName>
        <ecNumber evidence="1">1.1.1.302</ecNumber>
    </submittedName>
</protein>
<evidence type="ECO:0000313" key="1">
    <source>
        <dbReference type="EMBL" id="MBA4462736.1"/>
    </source>
</evidence>
<gene>
    <name evidence="1" type="ORF">H2B01_00940</name>
</gene>